<dbReference type="PANTHER" id="PTHR43167">
    <property type="entry name" value="PUTATIVE (AFU_ORTHOLOGUE AFUA_6G01830)-RELATED"/>
    <property type="match status" value="1"/>
</dbReference>
<protein>
    <submittedName>
        <fullName evidence="4">Class I SAM-dependent methyltransferase</fullName>
        <ecNumber evidence="4">2.1.1.-</ecNumber>
    </submittedName>
</protein>
<dbReference type="EMBL" id="JAQFWQ010000021">
    <property type="protein sequence ID" value="MDA2810919.1"/>
    <property type="molecule type" value="Genomic_DNA"/>
</dbReference>
<proteinExistence type="predicted"/>
<name>A0ABT4U369_9ACTN</name>
<dbReference type="Proteomes" id="UP001527866">
    <property type="component" value="Unassembled WGS sequence"/>
</dbReference>
<evidence type="ECO:0000256" key="3">
    <source>
        <dbReference type="ARBA" id="ARBA00022691"/>
    </source>
</evidence>
<keyword evidence="3" id="KW-0949">S-adenosyl-L-methionine</keyword>
<keyword evidence="2 4" id="KW-0808">Transferase</keyword>
<evidence type="ECO:0000256" key="2">
    <source>
        <dbReference type="ARBA" id="ARBA00022679"/>
    </source>
</evidence>
<dbReference type="SUPFAM" id="SSF53335">
    <property type="entry name" value="S-adenosyl-L-methionine-dependent methyltransferases"/>
    <property type="match status" value="1"/>
</dbReference>
<dbReference type="InterPro" id="IPR002935">
    <property type="entry name" value="SAM_O-MeTrfase"/>
</dbReference>
<accession>A0ABT4U369</accession>
<dbReference type="EC" id="2.1.1.-" evidence="4"/>
<sequence>MTQAVHSDMAGIVPPRVIEAEECARREDYELSSSRETGALLRVLAASKPGGRILELGTGVGVGAAWILDGMTPDARLDTVEVHEEACAFASGILAGDERVEVHCADTREWMRANAGAGYDLIFADAGHPKFYERDLTVGLLAPGGILLADDLLPQPKWVDEHPRLVGEFRSTIHEDERLATVMVDWASGLALSVRR</sequence>
<evidence type="ECO:0000313" key="4">
    <source>
        <dbReference type="EMBL" id="MDA2810919.1"/>
    </source>
</evidence>
<dbReference type="PANTHER" id="PTHR43167:SF1">
    <property type="entry name" value="PUTATIVE (AFU_ORTHOLOGUE AFUA_6G01830)-RELATED"/>
    <property type="match status" value="1"/>
</dbReference>
<evidence type="ECO:0000256" key="1">
    <source>
        <dbReference type="ARBA" id="ARBA00022603"/>
    </source>
</evidence>
<keyword evidence="1 4" id="KW-0489">Methyltransferase</keyword>
<dbReference type="GO" id="GO:0008168">
    <property type="term" value="F:methyltransferase activity"/>
    <property type="evidence" value="ECO:0007669"/>
    <property type="project" value="UniProtKB-KW"/>
</dbReference>
<dbReference type="CDD" id="cd02440">
    <property type="entry name" value="AdoMet_MTases"/>
    <property type="match status" value="1"/>
</dbReference>
<dbReference type="Gene3D" id="3.40.50.150">
    <property type="entry name" value="Vaccinia Virus protein VP39"/>
    <property type="match status" value="1"/>
</dbReference>
<comment type="caution">
    <text evidence="4">The sequence shown here is derived from an EMBL/GenBank/DDBJ whole genome shotgun (WGS) entry which is preliminary data.</text>
</comment>
<dbReference type="Pfam" id="PF01596">
    <property type="entry name" value="Methyltransf_3"/>
    <property type="match status" value="1"/>
</dbReference>
<dbReference type="RefSeq" id="WP_270685320.1">
    <property type="nucleotide sequence ID" value="NZ_JAQFWQ010000021.1"/>
</dbReference>
<organism evidence="4 5">
    <name type="scientific">Nocardiopsis endophytica</name>
    <dbReference type="NCBI Taxonomy" id="3018445"/>
    <lineage>
        <taxon>Bacteria</taxon>
        <taxon>Bacillati</taxon>
        <taxon>Actinomycetota</taxon>
        <taxon>Actinomycetes</taxon>
        <taxon>Streptosporangiales</taxon>
        <taxon>Nocardiopsidaceae</taxon>
        <taxon>Nocardiopsis</taxon>
    </lineage>
</organism>
<reference evidence="4 5" key="1">
    <citation type="submission" date="2023-01" db="EMBL/GenBank/DDBJ databases">
        <title>Draft genome sequence of Nocardiopsis sp. RSe5-2 isolated from halophytes.</title>
        <authorList>
            <person name="Duangmal K."/>
            <person name="Chantavorakit T."/>
        </authorList>
    </citation>
    <scope>NUCLEOTIDE SEQUENCE [LARGE SCALE GENOMIC DNA]</scope>
    <source>
        <strain evidence="4 5">RSe5-2</strain>
    </source>
</reference>
<dbReference type="InterPro" id="IPR029063">
    <property type="entry name" value="SAM-dependent_MTases_sf"/>
</dbReference>
<evidence type="ECO:0000313" key="5">
    <source>
        <dbReference type="Proteomes" id="UP001527866"/>
    </source>
</evidence>
<keyword evidence="5" id="KW-1185">Reference proteome</keyword>
<dbReference type="GO" id="GO:0032259">
    <property type="term" value="P:methylation"/>
    <property type="evidence" value="ECO:0007669"/>
    <property type="project" value="UniProtKB-KW"/>
</dbReference>
<gene>
    <name evidence="4" type="ORF">O4J56_09755</name>
</gene>